<protein>
    <submittedName>
        <fullName evidence="2">DNA primase</fullName>
    </submittedName>
</protein>
<reference evidence="2 3" key="1">
    <citation type="submission" date="2018-12" db="EMBL/GenBank/DDBJ databases">
        <title>Glycomyces sp. YIM 121974 draft genome.</title>
        <authorList>
            <person name="Li Q."/>
        </authorList>
    </citation>
    <scope>NUCLEOTIDE SEQUENCE [LARGE SCALE GENOMIC DNA]</scope>
    <source>
        <strain evidence="2 3">YIM 121974</strain>
    </source>
</reference>
<organism evidence="2 3">
    <name type="scientific">Glycomyces terrestris</name>
    <dbReference type="NCBI Taxonomy" id="2493553"/>
    <lineage>
        <taxon>Bacteria</taxon>
        <taxon>Bacillati</taxon>
        <taxon>Actinomycetota</taxon>
        <taxon>Actinomycetes</taxon>
        <taxon>Glycomycetales</taxon>
        <taxon>Glycomycetaceae</taxon>
        <taxon>Glycomyces</taxon>
    </lineage>
</organism>
<dbReference type="CDD" id="cd04859">
    <property type="entry name" value="Prim_Pol"/>
    <property type="match status" value="1"/>
</dbReference>
<gene>
    <name evidence="2" type="ORF">EIW28_23915</name>
</gene>
<name>A0A426URD2_9ACTN</name>
<dbReference type="OrthoDB" id="3218228at2"/>
<dbReference type="EMBL" id="RSEB01000012">
    <property type="protein sequence ID" value="RRR95559.1"/>
    <property type="molecule type" value="Genomic_DNA"/>
</dbReference>
<dbReference type="SMART" id="SM00943">
    <property type="entry name" value="Prim-Pol"/>
    <property type="match status" value="1"/>
</dbReference>
<evidence type="ECO:0000313" key="2">
    <source>
        <dbReference type="EMBL" id="RRR95559.1"/>
    </source>
</evidence>
<dbReference type="RefSeq" id="WP_125250237.1">
    <property type="nucleotide sequence ID" value="NZ_RSEB01000012.1"/>
</dbReference>
<dbReference type="InterPro" id="IPR015330">
    <property type="entry name" value="DNA_primase/pol_bifunc_N"/>
</dbReference>
<sequence length="300" mass="31143">MDRSLIASAVACARRGWPVFPLLKGGKRPAIKDWETRATTDPDRIRACWSRGDWNIGLATGPAGLVVVDLDRPKGGQERFNGDGSIYTGAVGYDTLAAEAEGASGLGETFTVATPSGGWHLYFTHPEGVAPLRNTASTLAYLVDTRAHGGYVVAPGSRTDAGAYTVIHKGAALPLPAWLAARLAPAQRPPHAPGAAVPAAARLARSERRTGRLAAYLAAAIDRETTAVASATEGGRNHRLYCAAVALGQLAASGYLTVAEATEPLTAAARTAGLEDLETARTIASGLTAGARNPRTLDLD</sequence>
<accession>A0A426URD2</accession>
<comment type="caution">
    <text evidence="2">The sequence shown here is derived from an EMBL/GenBank/DDBJ whole genome shotgun (WGS) entry which is preliminary data.</text>
</comment>
<proteinExistence type="predicted"/>
<keyword evidence="3" id="KW-1185">Reference proteome</keyword>
<evidence type="ECO:0000313" key="3">
    <source>
        <dbReference type="Proteomes" id="UP000277256"/>
    </source>
</evidence>
<dbReference type="AlphaFoldDB" id="A0A426URD2"/>
<dbReference type="SUPFAM" id="SSF56747">
    <property type="entry name" value="Prim-pol domain"/>
    <property type="match status" value="1"/>
</dbReference>
<feature type="domain" description="DNA primase/polymerase bifunctional N-terminal" evidence="1">
    <location>
        <begin position="9"/>
        <end position="179"/>
    </location>
</feature>
<dbReference type="Pfam" id="PF09250">
    <property type="entry name" value="Prim-Pol"/>
    <property type="match status" value="1"/>
</dbReference>
<evidence type="ECO:0000259" key="1">
    <source>
        <dbReference type="SMART" id="SM00943"/>
    </source>
</evidence>
<dbReference type="Proteomes" id="UP000277256">
    <property type="component" value="Unassembled WGS sequence"/>
</dbReference>